<dbReference type="RefSeq" id="WP_284238064.1">
    <property type="nucleotide sequence ID" value="NZ_BSSQ01000006.1"/>
</dbReference>
<feature type="transmembrane region" description="Helical" evidence="6">
    <location>
        <begin position="51"/>
        <end position="71"/>
    </location>
</feature>
<feature type="transmembrane region" description="Helical" evidence="6">
    <location>
        <begin position="225"/>
        <end position="245"/>
    </location>
</feature>
<evidence type="ECO:0000256" key="3">
    <source>
        <dbReference type="ARBA" id="ARBA00022692"/>
    </source>
</evidence>
<reference evidence="7 8" key="1">
    <citation type="submission" date="2023-03" db="EMBL/GenBank/DDBJ databases">
        <title>Draft genome sequence of the bacteria which degrade cell wall of Tricholomamatutake.</title>
        <authorList>
            <person name="Konishi Y."/>
            <person name="Fukuta Y."/>
            <person name="Shirasaka N."/>
        </authorList>
    </citation>
    <scope>NUCLEOTIDE SEQUENCE [LARGE SCALE GENOMIC DNA]</scope>
    <source>
        <strain evidence="8">mu1</strain>
    </source>
</reference>
<feature type="transmembrane region" description="Helical" evidence="6">
    <location>
        <begin position="201"/>
        <end position="219"/>
    </location>
</feature>
<keyword evidence="2" id="KW-1003">Cell membrane</keyword>
<evidence type="ECO:0000256" key="4">
    <source>
        <dbReference type="ARBA" id="ARBA00022989"/>
    </source>
</evidence>
<feature type="transmembrane region" description="Helical" evidence="6">
    <location>
        <begin position="128"/>
        <end position="147"/>
    </location>
</feature>
<evidence type="ECO:0000256" key="6">
    <source>
        <dbReference type="SAM" id="Phobius"/>
    </source>
</evidence>
<evidence type="ECO:0000256" key="2">
    <source>
        <dbReference type="ARBA" id="ARBA00022475"/>
    </source>
</evidence>
<evidence type="ECO:0000313" key="7">
    <source>
        <dbReference type="EMBL" id="GLX67319.1"/>
    </source>
</evidence>
<keyword evidence="3 6" id="KW-0812">Transmembrane</keyword>
<dbReference type="Pfam" id="PF01943">
    <property type="entry name" value="Polysacc_synt"/>
    <property type="match status" value="1"/>
</dbReference>
<dbReference type="PANTHER" id="PTHR30250:SF11">
    <property type="entry name" value="O-ANTIGEN TRANSPORTER-RELATED"/>
    <property type="match status" value="1"/>
</dbReference>
<keyword evidence="4 6" id="KW-1133">Transmembrane helix</keyword>
<feature type="transmembrane region" description="Helical" evidence="6">
    <location>
        <begin position="349"/>
        <end position="367"/>
    </location>
</feature>
<dbReference type="Proteomes" id="UP001157114">
    <property type="component" value="Unassembled WGS sequence"/>
</dbReference>
<dbReference type="PANTHER" id="PTHR30250">
    <property type="entry name" value="PST FAMILY PREDICTED COLANIC ACID TRANSPORTER"/>
    <property type="match status" value="1"/>
</dbReference>
<feature type="transmembrane region" description="Helical" evidence="6">
    <location>
        <begin position="415"/>
        <end position="434"/>
    </location>
</feature>
<sequence>MNISGKEAGAAASTSTSASTNAGASVGASARAGSIRTLITSRLTSGGGASFLINSIGMGLAMLLQIALARILGVKDYGIYAFVTTVVTFMVFPAKLGFDTTTVKLVSAYRVKGDWPLIKGLLRRSNQIGLTLSILAAIIGIAVVAWMDWGSGGQGSGEGHAKTFAYIAGFAAIPLLTLATLRQSALQAMKDALFAQMPEKIIRPVLTIAFVAALGGAGVELSAAIALLCYLLATAVTYVIGAIVLNKRIGAQTAAVAASYETRGWLRLSSSLMVNAGMYLILGQLNVLMMGFMRGETESGLFSAAVRLAVLVSFMLTAVNMTASPLVSEKFAKGDMAGLQRVCIRTGRIGFAFAAVVFAYFVVLGHWTLGLFGPEFTQAYPSLLILAFGQLFSAYCGQNGTVATMTGRQNALTKILIAAAVVNAALNALLIPMLGMLGGALAATLSIIVWNSAAVLLVSRKPGVQTLAWAPKLAFARKRRNDS</sequence>
<feature type="transmembrane region" description="Helical" evidence="6">
    <location>
        <begin position="305"/>
        <end position="328"/>
    </location>
</feature>
<keyword evidence="8" id="KW-1185">Reference proteome</keyword>
<protein>
    <submittedName>
        <fullName evidence="7">Polysaccharide biosynthesis protein</fullName>
    </submittedName>
</protein>
<feature type="transmembrane region" description="Helical" evidence="6">
    <location>
        <begin position="77"/>
        <end position="98"/>
    </location>
</feature>
<feature type="transmembrane region" description="Helical" evidence="6">
    <location>
        <begin position="440"/>
        <end position="458"/>
    </location>
</feature>
<evidence type="ECO:0000256" key="5">
    <source>
        <dbReference type="ARBA" id="ARBA00023136"/>
    </source>
</evidence>
<feature type="transmembrane region" description="Helical" evidence="6">
    <location>
        <begin position="379"/>
        <end position="395"/>
    </location>
</feature>
<proteinExistence type="predicted"/>
<keyword evidence="5 6" id="KW-0472">Membrane</keyword>
<feature type="transmembrane region" description="Helical" evidence="6">
    <location>
        <begin position="272"/>
        <end position="293"/>
    </location>
</feature>
<evidence type="ECO:0000313" key="8">
    <source>
        <dbReference type="Proteomes" id="UP001157114"/>
    </source>
</evidence>
<dbReference type="EMBL" id="BSSQ01000006">
    <property type="protein sequence ID" value="GLX67319.1"/>
    <property type="molecule type" value="Genomic_DNA"/>
</dbReference>
<name>A0ABQ6G8N1_9BACL</name>
<accession>A0ABQ6G8N1</accession>
<comment type="caution">
    <text evidence="7">The sequence shown here is derived from an EMBL/GenBank/DDBJ whole genome shotgun (WGS) entry which is preliminary data.</text>
</comment>
<organism evidence="7 8">
    <name type="scientific">Paenibacillus glycanilyticus</name>
    <dbReference type="NCBI Taxonomy" id="126569"/>
    <lineage>
        <taxon>Bacteria</taxon>
        <taxon>Bacillati</taxon>
        <taxon>Bacillota</taxon>
        <taxon>Bacilli</taxon>
        <taxon>Bacillales</taxon>
        <taxon>Paenibacillaceae</taxon>
        <taxon>Paenibacillus</taxon>
    </lineage>
</organism>
<evidence type="ECO:0000256" key="1">
    <source>
        <dbReference type="ARBA" id="ARBA00004651"/>
    </source>
</evidence>
<dbReference type="InterPro" id="IPR002797">
    <property type="entry name" value="Polysacc_synth"/>
</dbReference>
<dbReference type="InterPro" id="IPR050833">
    <property type="entry name" value="Poly_Biosynth_Transport"/>
</dbReference>
<comment type="subcellular location">
    <subcellularLocation>
        <location evidence="1">Cell membrane</location>
        <topology evidence="1">Multi-pass membrane protein</topology>
    </subcellularLocation>
</comment>
<gene>
    <name evidence="7" type="ORF">MU1_16640</name>
</gene>
<feature type="transmembrane region" description="Helical" evidence="6">
    <location>
        <begin position="163"/>
        <end position="181"/>
    </location>
</feature>